<evidence type="ECO:0000313" key="2">
    <source>
        <dbReference type="Proteomes" id="UP000272627"/>
    </source>
</evidence>
<name>A0A3M3AHP4_PSEA0</name>
<dbReference type="AntiFam" id="ANF00072">
    <property type="entry name" value="Shadow ORF (opposite TypA)"/>
</dbReference>
<evidence type="ECO:0000313" key="1">
    <source>
        <dbReference type="EMBL" id="RML99868.1"/>
    </source>
</evidence>
<gene>
    <name evidence="1" type="ORF">ALQ86_05763</name>
</gene>
<dbReference type="EMBL" id="RBOA01000246">
    <property type="protein sequence ID" value="RML99868.1"/>
    <property type="molecule type" value="Genomic_DNA"/>
</dbReference>
<protein>
    <submittedName>
        <fullName evidence="1">Uncharacterized protein</fullName>
    </submittedName>
</protein>
<accession>A0A3M3AHP4</accession>
<proteinExistence type="predicted"/>
<dbReference type="AlphaFoldDB" id="A0A3M3AHP4"/>
<comment type="caution">
    <text evidence="1">The sequence shown here is derived from an EMBL/GenBank/DDBJ whole genome shotgun (WGS) entry which is preliminary data.</text>
</comment>
<dbReference type="Proteomes" id="UP000272627">
    <property type="component" value="Unassembled WGS sequence"/>
</dbReference>
<organism evidence="1 2">
    <name type="scientific">Pseudomonas amygdali pv. eriobotryae</name>
    <dbReference type="NCBI Taxonomy" id="129137"/>
    <lineage>
        <taxon>Bacteria</taxon>
        <taxon>Pseudomonadati</taxon>
        <taxon>Pseudomonadota</taxon>
        <taxon>Gammaproteobacteria</taxon>
        <taxon>Pseudomonadales</taxon>
        <taxon>Pseudomonadaceae</taxon>
        <taxon>Pseudomonas</taxon>
        <taxon>Pseudomonas amygdali</taxon>
    </lineage>
</organism>
<reference evidence="1 2" key="1">
    <citation type="submission" date="2018-08" db="EMBL/GenBank/DDBJ databases">
        <title>Recombination of ecologically and evolutionarily significant loci maintains genetic cohesion in the Pseudomonas syringae species complex.</title>
        <authorList>
            <person name="Dillon M."/>
            <person name="Thakur S."/>
            <person name="Almeida R.N.D."/>
            <person name="Weir B.S."/>
            <person name="Guttman D.S."/>
        </authorList>
    </citation>
    <scope>NUCLEOTIDE SEQUENCE [LARGE SCALE GENOMIC DNA]</scope>
    <source>
        <strain evidence="1 2">ICMP 8636</strain>
    </source>
</reference>
<sequence length="637" mass="69522">MMLAGGAEFHVGPAFFHQCQVHAGRGEVGQVTAAVHCQVFHSLVLKLFELLLVGAVDPAGRPHGDRLVGALDLVFFLQTAGDHIELQHTDGAEDDVVAALREEHLRGAFFGQLLKALTQLLGFERVLQAHAAEQLRCEVRNTGEAQCFAFGEGVADLDGAVVVQTDDVTGIGFFQLLTLRREERQRITDPHVLAQAHVAHFHSLVVTARTDTHERDTVAVLGVHVRLDLEHETAEFLFGRFDGALVGHACQWLGSPVHHGIEYMVDAEVAQRGAEKQRGQLAVDEFLLVELVAGTLHQFQLLDKAVVLVTQMGAGFVRIELLDDFGFRTLVAMTCCVHNDVVVGQVIDTLEVPVATNRPGDRRSLDLEYGFDFIKQLDRVADVAVELVDETDDRRVAQAADIHQRNGAWLDAFTAVEDHQRRVNGCQGAVGVFGEVFVTRCVEQVDHVLAIRKLHHGCGDGNTALFLHFHPVGCGMTVGFTRLDRTGDRNGLAHQQEFFRDGGFTRIRVGNNGESAAFRDFGGLLGHGKSPETVLKKGADYSSTRGNNRTVQTINDGQIMSRVGTFQVVETSTPPSRLATKPTQGADSSACWLDEAALMACVFAEVKPLPATHPLLFANVIAGVLCGRPGQRVRRLK</sequence>